<reference evidence="1 2" key="1">
    <citation type="submission" date="2015-09" db="EMBL/GenBank/DDBJ databases">
        <title>Draft genome sequence of Alicyclobacillus ferrooxydans DSM 22381.</title>
        <authorList>
            <person name="Hemp J."/>
        </authorList>
    </citation>
    <scope>NUCLEOTIDE SEQUENCE [LARGE SCALE GENOMIC DNA]</scope>
    <source>
        <strain evidence="1 2">TC-34</strain>
    </source>
</reference>
<proteinExistence type="predicted"/>
<dbReference type="OrthoDB" id="2944087at2"/>
<protein>
    <submittedName>
        <fullName evidence="1">Uncharacterized protein</fullName>
    </submittedName>
</protein>
<comment type="caution">
    <text evidence="1">The sequence shown here is derived from an EMBL/GenBank/DDBJ whole genome shotgun (WGS) entry which is preliminary data.</text>
</comment>
<dbReference type="Proteomes" id="UP000050482">
    <property type="component" value="Unassembled WGS sequence"/>
</dbReference>
<dbReference type="STRING" id="471514.AN477_19850"/>
<accession>A0A0P9EHD2</accession>
<dbReference type="EMBL" id="LJCO01000085">
    <property type="protein sequence ID" value="KPV42025.1"/>
    <property type="molecule type" value="Genomic_DNA"/>
</dbReference>
<organism evidence="1 2">
    <name type="scientific">Alicyclobacillus ferrooxydans</name>
    <dbReference type="NCBI Taxonomy" id="471514"/>
    <lineage>
        <taxon>Bacteria</taxon>
        <taxon>Bacillati</taxon>
        <taxon>Bacillota</taxon>
        <taxon>Bacilli</taxon>
        <taxon>Bacillales</taxon>
        <taxon>Alicyclobacillaceae</taxon>
        <taxon>Alicyclobacillus</taxon>
    </lineage>
</organism>
<sequence length="525" mass="56602">MAFKPIWYVLITPVGGTAQDVSFYVSDMTASGGGGLGSSGSPPSGGAVAIDIQDSTTDQASTFSLNLWDHENTGLLTQFGIGDEVQVWTDTRESQSDITETATVTTAGISVPVKAWLSLSDTSLQTSTSVDGKMWGPFAPVNPDGTIQSPPYRWIKVNSGSATVTYKAMPKRLTGLVTQYDTGQSGPNFKAIALSGQDYTSKTMNVLVTGAYLNQTYDYIIKDILSIYFPDITTNHVETGAGTVDYISFQSKAAFDAFGQLANMAGWDWYVDENKDFHWFSAAENPNPIVLTNTGANANVLEGSVKVTVDGTQMQNKITFYGGSYESSARTESRLGDGQTTTWQLTYPIAKYVSYANASQLTPQTPTVSVNGVAKTVGQDGIDTGMDFYISTGQNYITQAQGATPLASGDVLTVTYTYWIPLIIQQQVDASIAQFGVFEGAMTDSSQTNTATAVAMVQGQLQQHAWPIVYAACDSWEPTFASGQNVQFNLPDHGLNDQWMRVTQVHHQMSSEDYIVTVTGYGQQA</sequence>
<evidence type="ECO:0000313" key="2">
    <source>
        <dbReference type="Proteomes" id="UP000050482"/>
    </source>
</evidence>
<dbReference type="RefSeq" id="WP_054970932.1">
    <property type="nucleotide sequence ID" value="NZ_LJCO01000085.1"/>
</dbReference>
<evidence type="ECO:0000313" key="1">
    <source>
        <dbReference type="EMBL" id="KPV42025.1"/>
    </source>
</evidence>
<dbReference type="AlphaFoldDB" id="A0A0P9EHD2"/>
<name>A0A0P9EHD2_9BACL</name>
<gene>
    <name evidence="1" type="ORF">AN477_19850</name>
</gene>
<keyword evidence="2" id="KW-1185">Reference proteome</keyword>
<dbReference type="PATRIC" id="fig|471514.4.peg.1073"/>